<dbReference type="EMBL" id="CCAG010001650">
    <property type="status" value="NOT_ANNOTATED_CDS"/>
    <property type="molecule type" value="Genomic_DNA"/>
</dbReference>
<organism evidence="1 2">
    <name type="scientific">Glossina morsitans morsitans</name>
    <name type="common">Savannah tsetse fly</name>
    <dbReference type="NCBI Taxonomy" id="37546"/>
    <lineage>
        <taxon>Eukaryota</taxon>
        <taxon>Metazoa</taxon>
        <taxon>Ecdysozoa</taxon>
        <taxon>Arthropoda</taxon>
        <taxon>Hexapoda</taxon>
        <taxon>Insecta</taxon>
        <taxon>Pterygota</taxon>
        <taxon>Neoptera</taxon>
        <taxon>Endopterygota</taxon>
        <taxon>Diptera</taxon>
        <taxon>Brachycera</taxon>
        <taxon>Muscomorpha</taxon>
        <taxon>Hippoboscoidea</taxon>
        <taxon>Glossinidae</taxon>
        <taxon>Glossina</taxon>
    </lineage>
</organism>
<protein>
    <submittedName>
        <fullName evidence="1">Uncharacterized protein</fullName>
    </submittedName>
</protein>
<evidence type="ECO:0000313" key="1">
    <source>
        <dbReference type="EnsemblMetazoa" id="GMOY014132.P1284"/>
    </source>
</evidence>
<dbReference type="Proteomes" id="UP000092444">
    <property type="component" value="Unassembled WGS sequence"/>
</dbReference>
<reference evidence="1" key="1">
    <citation type="submission" date="2025-05" db="UniProtKB">
        <authorList>
            <consortium name="EnsemblMetazoa"/>
        </authorList>
    </citation>
    <scope>IDENTIFICATION</scope>
    <source>
        <strain evidence="1">Yale</strain>
    </source>
</reference>
<keyword evidence="2" id="KW-1185">Reference proteome</keyword>
<sequence>MEFPEVCLVAPIDKKLENIPYFSSRMSNRVDKATTQPPWVQISSNGNTGFSGNSIVANIHDLSEIFCEQKNCSTRQGAPVQEKLTVCVKQSFKFKHRLKEQCVNRFLVI</sequence>
<accession>A0ABK9NG05</accession>
<dbReference type="EnsemblMetazoa" id="GMOY014132.R1284">
    <property type="protein sequence ID" value="GMOY014132.P1284"/>
    <property type="gene ID" value="GMOY014132"/>
</dbReference>
<name>A0ABK9NG05_GLOMM</name>
<evidence type="ECO:0000313" key="2">
    <source>
        <dbReference type="Proteomes" id="UP000092444"/>
    </source>
</evidence>
<proteinExistence type="predicted"/>
<dbReference type="EMBL" id="CCAG010001651">
    <property type="status" value="NOT_ANNOTATED_CDS"/>
    <property type="molecule type" value="Genomic_DNA"/>
</dbReference>